<dbReference type="SMART" id="SM00320">
    <property type="entry name" value="WD40"/>
    <property type="match status" value="6"/>
</dbReference>
<reference evidence="6" key="1">
    <citation type="submission" date="2019-03" db="EMBL/GenBank/DDBJ databases">
        <title>Snf2 controls pulcherriminic acid biosynthesis and connects pigmentation and antifungal activity of the yeast Metschnikowia pulcherrima.</title>
        <authorList>
            <person name="Gore-Lloyd D."/>
            <person name="Sumann I."/>
            <person name="Brachmann A.O."/>
            <person name="Schneeberger K."/>
            <person name="Ortiz-Merino R.A."/>
            <person name="Moreno-Beltran M."/>
            <person name="Schlaefli M."/>
            <person name="Kirner P."/>
            <person name="Santos Kron A."/>
            <person name="Wolfe K.H."/>
            <person name="Piel J."/>
            <person name="Ahrens C.H."/>
            <person name="Henk D."/>
            <person name="Freimoser F.M."/>
        </authorList>
    </citation>
    <scope>NUCLEOTIDE SEQUENCE [LARGE SCALE GENOMIC DNA]</scope>
    <source>
        <strain evidence="6">APC 1.2</strain>
    </source>
</reference>
<dbReference type="Gene3D" id="2.130.10.10">
    <property type="entry name" value="YVTN repeat-like/Quinoprotein amine dehydrogenase"/>
    <property type="match status" value="1"/>
</dbReference>
<name>A0A4P6XMM0_9ASCO</name>
<dbReference type="PANTHER" id="PTHR14221:SF0">
    <property type="entry name" value="WD REPEAT-CONTAINING PROTEIN 44"/>
    <property type="match status" value="1"/>
</dbReference>
<dbReference type="EMBL" id="CP034457">
    <property type="protein sequence ID" value="QBM87486.1"/>
    <property type="molecule type" value="Genomic_DNA"/>
</dbReference>
<dbReference type="AlphaFoldDB" id="A0A4P6XMM0"/>
<evidence type="ECO:0000313" key="5">
    <source>
        <dbReference type="EMBL" id="QBM87486.1"/>
    </source>
</evidence>
<protein>
    <submittedName>
        <fullName evidence="5">WD40 repeat</fullName>
    </submittedName>
</protein>
<feature type="repeat" description="WD" evidence="3">
    <location>
        <begin position="269"/>
        <end position="309"/>
    </location>
</feature>
<accession>A0A4P6XMM0</accession>
<feature type="repeat" description="WD" evidence="3">
    <location>
        <begin position="309"/>
        <end position="351"/>
    </location>
</feature>
<proteinExistence type="predicted"/>
<feature type="region of interest" description="Disordered" evidence="4">
    <location>
        <begin position="53"/>
        <end position="90"/>
    </location>
</feature>
<feature type="compositionally biased region" description="Basic residues" evidence="4">
    <location>
        <begin position="696"/>
        <end position="708"/>
    </location>
</feature>
<dbReference type="InterPro" id="IPR020472">
    <property type="entry name" value="WD40_PAC1"/>
</dbReference>
<gene>
    <name evidence="5" type="primary">MPUL0B06890</name>
    <name evidence="5" type="ORF">METSCH_B06890</name>
</gene>
<dbReference type="PANTHER" id="PTHR14221">
    <property type="entry name" value="WD REPEAT DOMAIN 44"/>
    <property type="match status" value="1"/>
</dbReference>
<evidence type="ECO:0000313" key="6">
    <source>
        <dbReference type="Proteomes" id="UP000292447"/>
    </source>
</evidence>
<dbReference type="InterPro" id="IPR040324">
    <property type="entry name" value="WDR44/Dgr2"/>
</dbReference>
<dbReference type="PROSITE" id="PS50294">
    <property type="entry name" value="WD_REPEATS_REGION"/>
    <property type="match status" value="2"/>
</dbReference>
<dbReference type="PROSITE" id="PS50082">
    <property type="entry name" value="WD_REPEATS_2"/>
    <property type="match status" value="3"/>
</dbReference>
<keyword evidence="2" id="KW-0677">Repeat</keyword>
<feature type="compositionally biased region" description="Low complexity" evidence="4">
    <location>
        <begin position="713"/>
        <end position="728"/>
    </location>
</feature>
<dbReference type="InterPro" id="IPR019775">
    <property type="entry name" value="WD40_repeat_CS"/>
</dbReference>
<evidence type="ECO:0000256" key="1">
    <source>
        <dbReference type="ARBA" id="ARBA00022574"/>
    </source>
</evidence>
<evidence type="ECO:0000256" key="4">
    <source>
        <dbReference type="SAM" id="MobiDB-lite"/>
    </source>
</evidence>
<dbReference type="PRINTS" id="PR00320">
    <property type="entry name" value="GPROTEINBRPT"/>
</dbReference>
<keyword evidence="6" id="KW-1185">Reference proteome</keyword>
<sequence>MMADGTAGTSRQIGRKPSLFKRLFKRLSRHRLGLRSSSSVADTSVSLAFSPISSRRDIGMPNGRQKPQFEAKNGQSESVDGDSDDKMYDEHSEGELDLHDLMLDEDVDAFSGTSHKSLLLLDNTEPADLSRLLADVTPEDLVFPKYIKATRKNNKSPRVLNNLFLAQELHTEPVSSADAGSVTGSDTAYEDEVKAPMNPHEVLVMEFSRDGKYLAVAGRDLKITVWQVISSPLSRLKYKTDTGLGGAPAKKNKVFGGAPVFLPQPVRVFEGHTKSVLCLDWSKNNFLLSGSMDKTVRLWNIERADCLETFQHRDFVTALRFHPNDDRFFISGALDNQLRLWSVLERSVAYTSDLGDNALITAVEFTPFGNYCMVGGFNGSLFAVETQGLLLVKRIELRKKLKPLLTPLLHGTTISGIKIFENPTCADLPSSDLARWNVLITTNDSTIRLVDLSLRKLVTRFRGNSNQSSLIVASISEDGRYIISGSEDHYCYVWDNNNSIINNKLRALMKEMLLESKNHVDEKHKRISRLLHDNRLWRKLPVKMFLEDENGKKYVANDNTSYACFPAHQLRVNVALFAPEKTKRLLQFSDDRIFDLVKRGTLLAESRGNTISGDKAWGSDHIIVTSDVTGLVRVYRQDPAFYIRKNFLELKKMQKRDRARHPQDPTLSPDINTLSLDEKALRARSKSPAQEGPSRIRSKLLQRMRSPYRRTNSTSLARTEATARAARLNSDLSRPT</sequence>
<dbReference type="InterPro" id="IPR036322">
    <property type="entry name" value="WD40_repeat_dom_sf"/>
</dbReference>
<keyword evidence="1 3" id="KW-0853">WD repeat</keyword>
<organism evidence="5 6">
    <name type="scientific">Metschnikowia aff. pulcherrima</name>
    <dbReference type="NCBI Taxonomy" id="2163413"/>
    <lineage>
        <taxon>Eukaryota</taxon>
        <taxon>Fungi</taxon>
        <taxon>Dikarya</taxon>
        <taxon>Ascomycota</taxon>
        <taxon>Saccharomycotina</taxon>
        <taxon>Pichiomycetes</taxon>
        <taxon>Metschnikowiaceae</taxon>
        <taxon>Metschnikowia</taxon>
    </lineage>
</organism>
<dbReference type="STRING" id="2163413.A0A4P6XMM0"/>
<feature type="repeat" description="WD" evidence="3">
    <location>
        <begin position="463"/>
        <end position="495"/>
    </location>
</feature>
<dbReference type="SUPFAM" id="SSF50978">
    <property type="entry name" value="WD40 repeat-like"/>
    <property type="match status" value="1"/>
</dbReference>
<feature type="region of interest" description="Disordered" evidence="4">
    <location>
        <begin position="683"/>
        <end position="736"/>
    </location>
</feature>
<evidence type="ECO:0000256" key="3">
    <source>
        <dbReference type="PROSITE-ProRule" id="PRU00221"/>
    </source>
</evidence>
<dbReference type="InterPro" id="IPR015943">
    <property type="entry name" value="WD40/YVTN_repeat-like_dom_sf"/>
</dbReference>
<dbReference type="Pfam" id="PF00400">
    <property type="entry name" value="WD40"/>
    <property type="match status" value="3"/>
</dbReference>
<dbReference type="InterPro" id="IPR001680">
    <property type="entry name" value="WD40_rpt"/>
</dbReference>
<evidence type="ECO:0000256" key="2">
    <source>
        <dbReference type="ARBA" id="ARBA00022737"/>
    </source>
</evidence>
<dbReference type="Proteomes" id="UP000292447">
    <property type="component" value="Chromosome II"/>
</dbReference>
<dbReference type="PROSITE" id="PS00678">
    <property type="entry name" value="WD_REPEATS_1"/>
    <property type="match status" value="1"/>
</dbReference>